<organism evidence="2 3">
    <name type="scientific">Chryseobacterium kimseyorum</name>
    <dbReference type="NCBI Taxonomy" id="2984028"/>
    <lineage>
        <taxon>Bacteria</taxon>
        <taxon>Pseudomonadati</taxon>
        <taxon>Bacteroidota</taxon>
        <taxon>Flavobacteriia</taxon>
        <taxon>Flavobacteriales</taxon>
        <taxon>Weeksellaceae</taxon>
        <taxon>Chryseobacterium group</taxon>
        <taxon>Chryseobacterium</taxon>
    </lineage>
</organism>
<dbReference type="Proteomes" id="UP001163731">
    <property type="component" value="Unassembled WGS sequence"/>
</dbReference>
<proteinExistence type="predicted"/>
<accession>A0ABT3I3M5</accession>
<feature type="non-terminal residue" evidence="2">
    <location>
        <position position="234"/>
    </location>
</feature>
<dbReference type="EMBL" id="JAPDHW010000021">
    <property type="protein sequence ID" value="MCW3170510.1"/>
    <property type="molecule type" value="Genomic_DNA"/>
</dbReference>
<dbReference type="RefSeq" id="WP_264751648.1">
    <property type="nucleotide sequence ID" value="NZ_JAPDHW010000021.1"/>
</dbReference>
<sequence>MIENADYNTYLRFVDTGELSELSFGSLFSEPYFFIVVLSIKNMVGDTAGSLNFYYIINFIISTIFFIWIIRLKDIQTFSKVLLFSLYYFLFAYTTVRNSPAYILVGVLYYFLHRKKIFKLGYLSFLAHLSSVPAVLFSLFRVDKVSKKVLIGSVIMFPLFFILINLPFLNLSDKLTQYEESTEYGVSTFHKIYFIVMILMTIFLYFKNKALVYNNVYILNFVMYMLLYSISGVM</sequence>
<feature type="transmembrane region" description="Helical" evidence="1">
    <location>
        <begin position="53"/>
        <end position="70"/>
    </location>
</feature>
<protein>
    <submittedName>
        <fullName evidence="2">EpsG family protein</fullName>
    </submittedName>
</protein>
<name>A0ABT3I3M5_9FLAO</name>
<gene>
    <name evidence="2" type="ORF">OMO38_18435</name>
</gene>
<evidence type="ECO:0000313" key="3">
    <source>
        <dbReference type="Proteomes" id="UP001163731"/>
    </source>
</evidence>
<evidence type="ECO:0000256" key="1">
    <source>
        <dbReference type="SAM" id="Phobius"/>
    </source>
</evidence>
<keyword evidence="1" id="KW-1133">Transmembrane helix</keyword>
<feature type="transmembrane region" description="Helical" evidence="1">
    <location>
        <begin position="117"/>
        <end position="137"/>
    </location>
</feature>
<feature type="transmembrane region" description="Helical" evidence="1">
    <location>
        <begin position="149"/>
        <end position="168"/>
    </location>
</feature>
<keyword evidence="3" id="KW-1185">Reference proteome</keyword>
<feature type="transmembrane region" description="Helical" evidence="1">
    <location>
        <begin position="211"/>
        <end position="230"/>
    </location>
</feature>
<keyword evidence="1" id="KW-0472">Membrane</keyword>
<feature type="transmembrane region" description="Helical" evidence="1">
    <location>
        <begin position="82"/>
        <end position="111"/>
    </location>
</feature>
<feature type="transmembrane region" description="Helical" evidence="1">
    <location>
        <begin position="188"/>
        <end position="206"/>
    </location>
</feature>
<evidence type="ECO:0000313" key="2">
    <source>
        <dbReference type="EMBL" id="MCW3170510.1"/>
    </source>
</evidence>
<reference evidence="2" key="1">
    <citation type="submission" date="2022-10" db="EMBL/GenBank/DDBJ databases">
        <title>Chryseobacterium babae sp. nov. isolated from the gut of the beetle Oryctes rhinoceros, and Chryseobacterium kimseyorum sp. nov., isolated from a stick insect rearing cage.</title>
        <authorList>
            <person name="Shelomi M."/>
            <person name="Han C.-J."/>
            <person name="Chen W.-M."/>
            <person name="Chen H.-K."/>
            <person name="Liaw S.-J."/>
            <person name="Muhle E."/>
            <person name="Clermont D."/>
        </authorList>
    </citation>
    <scope>NUCLEOTIDE SEQUENCE</scope>
    <source>
        <strain evidence="2">09-1422</strain>
    </source>
</reference>
<keyword evidence="1" id="KW-0812">Transmembrane</keyword>
<comment type="caution">
    <text evidence="2">The sequence shown here is derived from an EMBL/GenBank/DDBJ whole genome shotgun (WGS) entry which is preliminary data.</text>
</comment>